<evidence type="ECO:0000313" key="7">
    <source>
        <dbReference type="EMBL" id="PWA59728.1"/>
    </source>
</evidence>
<proteinExistence type="predicted"/>
<sequence>MESLHRSSSPANPLNFISIILSNDIKPSTIKIPKKFTEKNGRNMQDKVTLKVPNGDIWQVGLKKSKGGEIWFDNGWMEFAKCYGLKLGNLLMFKYEGCSSFRVFIFDPSACEIVYPKKLDSCKEVEFDDDSKTCSSWDQDQDQETDINIIGECSSTKRVNIDERRRELEAVKANFKSSKPFFVVGMLTKYIVGKSGVQIPRGFIKNHWSGFKKDQKCVLMLGSKTWETTTGVGALRVGGWKMFMKDNDLCVSDFCVFELIDNHKNVLKVSILRDHPQ</sequence>
<keyword evidence="3" id="KW-0238">DNA-binding</keyword>
<keyword evidence="2" id="KW-0805">Transcription regulation</keyword>
<dbReference type="STRING" id="35608.A0A2U1MER9"/>
<evidence type="ECO:0000256" key="1">
    <source>
        <dbReference type="ARBA" id="ARBA00004123"/>
    </source>
</evidence>
<accession>A0A2U1MER9</accession>
<feature type="domain" description="TF-B3" evidence="6">
    <location>
        <begin position="182"/>
        <end position="275"/>
    </location>
</feature>
<dbReference type="SUPFAM" id="SSF101936">
    <property type="entry name" value="DNA-binding pseudobarrel domain"/>
    <property type="match status" value="2"/>
</dbReference>
<evidence type="ECO:0000256" key="2">
    <source>
        <dbReference type="ARBA" id="ARBA00023015"/>
    </source>
</evidence>
<evidence type="ECO:0000256" key="5">
    <source>
        <dbReference type="ARBA" id="ARBA00023242"/>
    </source>
</evidence>
<keyword evidence="4" id="KW-0804">Transcription</keyword>
<gene>
    <name evidence="7" type="ORF">CTI12_AA388340</name>
</gene>
<dbReference type="OrthoDB" id="623918at2759"/>
<comment type="caution">
    <text evidence="7">The sequence shown here is derived from an EMBL/GenBank/DDBJ whole genome shotgun (WGS) entry which is preliminary data.</text>
</comment>
<dbReference type="AlphaFoldDB" id="A0A2U1MER9"/>
<keyword evidence="5" id="KW-0539">Nucleus</keyword>
<dbReference type="Pfam" id="PF02362">
    <property type="entry name" value="B3"/>
    <property type="match status" value="2"/>
</dbReference>
<feature type="domain" description="TF-B3" evidence="6">
    <location>
        <begin position="15"/>
        <end position="109"/>
    </location>
</feature>
<dbReference type="PANTHER" id="PTHR31920:SF108">
    <property type="entry name" value="B3 DOMAIN-CONTAINING TRANSCRIPTION FACTOR VRN1-LIKE"/>
    <property type="match status" value="1"/>
</dbReference>
<dbReference type="InterPro" id="IPR015300">
    <property type="entry name" value="DNA-bd_pseudobarrel_sf"/>
</dbReference>
<dbReference type="GO" id="GO:0003677">
    <property type="term" value="F:DNA binding"/>
    <property type="evidence" value="ECO:0007669"/>
    <property type="project" value="UniProtKB-KW"/>
</dbReference>
<dbReference type="CDD" id="cd10017">
    <property type="entry name" value="B3_DNA"/>
    <property type="match status" value="2"/>
</dbReference>
<dbReference type="PROSITE" id="PS50863">
    <property type="entry name" value="B3"/>
    <property type="match status" value="2"/>
</dbReference>
<dbReference type="Proteomes" id="UP000245207">
    <property type="component" value="Unassembled WGS sequence"/>
</dbReference>
<organism evidence="7 8">
    <name type="scientific">Artemisia annua</name>
    <name type="common">Sweet wormwood</name>
    <dbReference type="NCBI Taxonomy" id="35608"/>
    <lineage>
        <taxon>Eukaryota</taxon>
        <taxon>Viridiplantae</taxon>
        <taxon>Streptophyta</taxon>
        <taxon>Embryophyta</taxon>
        <taxon>Tracheophyta</taxon>
        <taxon>Spermatophyta</taxon>
        <taxon>Magnoliopsida</taxon>
        <taxon>eudicotyledons</taxon>
        <taxon>Gunneridae</taxon>
        <taxon>Pentapetalae</taxon>
        <taxon>asterids</taxon>
        <taxon>campanulids</taxon>
        <taxon>Asterales</taxon>
        <taxon>Asteraceae</taxon>
        <taxon>Asteroideae</taxon>
        <taxon>Anthemideae</taxon>
        <taxon>Artemisiinae</taxon>
        <taxon>Artemisia</taxon>
    </lineage>
</organism>
<dbReference type="Gene3D" id="2.40.330.10">
    <property type="entry name" value="DNA-binding pseudobarrel domain"/>
    <property type="match status" value="2"/>
</dbReference>
<dbReference type="EMBL" id="PKPP01005548">
    <property type="protein sequence ID" value="PWA59728.1"/>
    <property type="molecule type" value="Genomic_DNA"/>
</dbReference>
<name>A0A2U1MER9_ARTAN</name>
<reference evidence="7 8" key="1">
    <citation type="journal article" date="2018" name="Mol. Plant">
        <title>The genome of Artemisia annua provides insight into the evolution of Asteraceae family and artemisinin biosynthesis.</title>
        <authorList>
            <person name="Shen Q."/>
            <person name="Zhang L."/>
            <person name="Liao Z."/>
            <person name="Wang S."/>
            <person name="Yan T."/>
            <person name="Shi P."/>
            <person name="Liu M."/>
            <person name="Fu X."/>
            <person name="Pan Q."/>
            <person name="Wang Y."/>
            <person name="Lv Z."/>
            <person name="Lu X."/>
            <person name="Zhang F."/>
            <person name="Jiang W."/>
            <person name="Ma Y."/>
            <person name="Chen M."/>
            <person name="Hao X."/>
            <person name="Li L."/>
            <person name="Tang Y."/>
            <person name="Lv G."/>
            <person name="Zhou Y."/>
            <person name="Sun X."/>
            <person name="Brodelius P.E."/>
            <person name="Rose J.K.C."/>
            <person name="Tang K."/>
        </authorList>
    </citation>
    <scope>NUCLEOTIDE SEQUENCE [LARGE SCALE GENOMIC DNA]</scope>
    <source>
        <strain evidence="8">cv. Huhao1</strain>
        <tissue evidence="7">Leaf</tissue>
    </source>
</reference>
<evidence type="ECO:0000256" key="3">
    <source>
        <dbReference type="ARBA" id="ARBA00023125"/>
    </source>
</evidence>
<evidence type="ECO:0000256" key="4">
    <source>
        <dbReference type="ARBA" id="ARBA00023163"/>
    </source>
</evidence>
<dbReference type="GO" id="GO:0005634">
    <property type="term" value="C:nucleus"/>
    <property type="evidence" value="ECO:0007669"/>
    <property type="project" value="UniProtKB-SubCell"/>
</dbReference>
<protein>
    <submittedName>
        <fullName evidence="7">B3 DNA binding domain-containing protein</fullName>
    </submittedName>
</protein>
<evidence type="ECO:0000259" key="6">
    <source>
        <dbReference type="PROSITE" id="PS50863"/>
    </source>
</evidence>
<dbReference type="SMART" id="SM01019">
    <property type="entry name" value="B3"/>
    <property type="match status" value="2"/>
</dbReference>
<evidence type="ECO:0000313" key="8">
    <source>
        <dbReference type="Proteomes" id="UP000245207"/>
    </source>
</evidence>
<dbReference type="InterPro" id="IPR050655">
    <property type="entry name" value="Plant_B3_domain"/>
</dbReference>
<dbReference type="PANTHER" id="PTHR31920">
    <property type="entry name" value="B3 DOMAIN-CONTAINING"/>
    <property type="match status" value="1"/>
</dbReference>
<keyword evidence="8" id="KW-1185">Reference proteome</keyword>
<dbReference type="InterPro" id="IPR003340">
    <property type="entry name" value="B3_DNA-bd"/>
</dbReference>
<comment type="subcellular location">
    <subcellularLocation>
        <location evidence="1">Nucleus</location>
    </subcellularLocation>
</comment>